<dbReference type="EMBL" id="CAJNOJ010000569">
    <property type="protein sequence ID" value="CAF1487003.1"/>
    <property type="molecule type" value="Genomic_DNA"/>
</dbReference>
<dbReference type="Gene3D" id="3.40.50.1110">
    <property type="entry name" value="SGNH hydrolase"/>
    <property type="match status" value="1"/>
</dbReference>
<evidence type="ECO:0000313" key="4">
    <source>
        <dbReference type="Proteomes" id="UP000663828"/>
    </source>
</evidence>
<comment type="caution">
    <text evidence="2">The sequence shown here is derived from an EMBL/GenBank/DDBJ whole genome shotgun (WGS) entry which is preliminary data.</text>
</comment>
<dbReference type="InterPro" id="IPR051532">
    <property type="entry name" value="Ester_Hydrolysis_Enzymes"/>
</dbReference>
<dbReference type="PANTHER" id="PTHR30383">
    <property type="entry name" value="THIOESTERASE 1/PROTEASE 1/LYSOPHOSPHOLIPASE L1"/>
    <property type="match status" value="1"/>
</dbReference>
<sequence>MASSSIQHEPLSVTQIEDLINERARFKQRSHDTHMETHQPQLTAAGELSEQVDIVLLGDSMFERFKNTGRFTQLGLLSYPRLFNAGVGGDKIENVLYRIKLGLLTMLKEKNPKLVVVHIGTNSLQSRKPLHGLQINNYDLLLQALFVLLPVQTKILVTGLFTRKDVEEKYVSQSNQAIKQLVDTIRLQDNGRIHWLEPPEEVKLYHLVDNVHLTEEGYELWDEKLYSKIQDLLK</sequence>
<evidence type="ECO:0000313" key="3">
    <source>
        <dbReference type="EMBL" id="CAF1535366.1"/>
    </source>
</evidence>
<dbReference type="InterPro" id="IPR013830">
    <property type="entry name" value="SGNH_hydro"/>
</dbReference>
<dbReference type="EMBL" id="CAJNOR010004922">
    <property type="protein sequence ID" value="CAF1535366.1"/>
    <property type="molecule type" value="Genomic_DNA"/>
</dbReference>
<dbReference type="InterPro" id="IPR036514">
    <property type="entry name" value="SGNH_hydro_sf"/>
</dbReference>
<protein>
    <recommendedName>
        <fullName evidence="1">SGNH hydrolase-type esterase domain-containing protein</fullName>
    </recommendedName>
</protein>
<keyword evidence="4" id="KW-1185">Reference proteome</keyword>
<dbReference type="OrthoDB" id="505607at2759"/>
<proteinExistence type="predicted"/>
<feature type="domain" description="SGNH hydrolase-type esterase" evidence="1">
    <location>
        <begin position="57"/>
        <end position="220"/>
    </location>
</feature>
<evidence type="ECO:0000313" key="2">
    <source>
        <dbReference type="EMBL" id="CAF1487003.1"/>
    </source>
</evidence>
<reference evidence="2" key="1">
    <citation type="submission" date="2021-02" db="EMBL/GenBank/DDBJ databases">
        <authorList>
            <person name="Nowell W R."/>
        </authorList>
    </citation>
    <scope>NUCLEOTIDE SEQUENCE</scope>
</reference>
<accession>A0A815S8Z9</accession>
<dbReference type="SUPFAM" id="SSF52266">
    <property type="entry name" value="SGNH hydrolase"/>
    <property type="match status" value="1"/>
</dbReference>
<dbReference type="Proteomes" id="UP000663852">
    <property type="component" value="Unassembled WGS sequence"/>
</dbReference>
<dbReference type="AlphaFoldDB" id="A0A815S8Z9"/>
<dbReference type="Proteomes" id="UP000663828">
    <property type="component" value="Unassembled WGS sequence"/>
</dbReference>
<gene>
    <name evidence="2" type="ORF">EDS130_LOCUS41780</name>
    <name evidence="3" type="ORF">XAT740_LOCUS41779</name>
</gene>
<dbReference type="Pfam" id="PF13472">
    <property type="entry name" value="Lipase_GDSL_2"/>
    <property type="match status" value="1"/>
</dbReference>
<name>A0A815S8Z9_ADIRI</name>
<dbReference type="PANTHER" id="PTHR30383:SF5">
    <property type="entry name" value="SGNH HYDROLASE-TYPE ESTERASE DOMAIN-CONTAINING PROTEIN"/>
    <property type="match status" value="1"/>
</dbReference>
<evidence type="ECO:0000313" key="5">
    <source>
        <dbReference type="Proteomes" id="UP000663852"/>
    </source>
</evidence>
<organism evidence="2 5">
    <name type="scientific">Adineta ricciae</name>
    <name type="common">Rotifer</name>
    <dbReference type="NCBI Taxonomy" id="249248"/>
    <lineage>
        <taxon>Eukaryota</taxon>
        <taxon>Metazoa</taxon>
        <taxon>Spiralia</taxon>
        <taxon>Gnathifera</taxon>
        <taxon>Rotifera</taxon>
        <taxon>Eurotatoria</taxon>
        <taxon>Bdelloidea</taxon>
        <taxon>Adinetida</taxon>
        <taxon>Adinetidae</taxon>
        <taxon>Adineta</taxon>
    </lineage>
</organism>
<dbReference type="GO" id="GO:0004622">
    <property type="term" value="F:phosphatidylcholine lysophospholipase activity"/>
    <property type="evidence" value="ECO:0007669"/>
    <property type="project" value="TreeGrafter"/>
</dbReference>
<evidence type="ECO:0000259" key="1">
    <source>
        <dbReference type="Pfam" id="PF13472"/>
    </source>
</evidence>